<reference evidence="2" key="1">
    <citation type="submission" date="2019-02" db="EMBL/GenBank/DDBJ databases">
        <authorList>
            <person name="Gruber-Vodicka R. H."/>
            <person name="Seah K. B. B."/>
        </authorList>
    </citation>
    <scope>NUCLEOTIDE SEQUENCE</scope>
    <source>
        <strain evidence="2">BECK_S1320</strain>
        <strain evidence="1">BECK_S1321</strain>
    </source>
</reference>
<evidence type="ECO:0008006" key="3">
    <source>
        <dbReference type="Google" id="ProtNLM"/>
    </source>
</evidence>
<evidence type="ECO:0000313" key="2">
    <source>
        <dbReference type="EMBL" id="VFK46394.1"/>
    </source>
</evidence>
<protein>
    <recommendedName>
        <fullName evidence="3">PIN domain-containing protein</fullName>
    </recommendedName>
</protein>
<gene>
    <name evidence="2" type="ORF">BECKSD772E_GA0070983_107214</name>
    <name evidence="1" type="ORF">BECKSD772F_GA0070984_107014</name>
</gene>
<sequence>MKIYLDNCALNRPFDNQGHIRIRLETEAKLYLQEKIKTYEIDLVWSYILDIENDRNPFEEKKSAIAQWKRRAYVDIEGTESLIETANRLVKTGIRAKDALHVAATIAGKADAFVTTDDKLLGKLANNGEIRAVNPIELAGEINERTH</sequence>
<name>A0A450YXY7_9GAMM</name>
<dbReference type="EMBL" id="CAADFR010000070">
    <property type="protein sequence ID" value="VFK40758.1"/>
    <property type="molecule type" value="Genomic_DNA"/>
</dbReference>
<evidence type="ECO:0000313" key="1">
    <source>
        <dbReference type="EMBL" id="VFK40758.1"/>
    </source>
</evidence>
<dbReference type="AlphaFoldDB" id="A0A450YXY7"/>
<accession>A0A450YXY7</accession>
<proteinExistence type="predicted"/>
<organism evidence="2">
    <name type="scientific">Candidatus Kentrum sp. SD</name>
    <dbReference type="NCBI Taxonomy" id="2126332"/>
    <lineage>
        <taxon>Bacteria</taxon>
        <taxon>Pseudomonadati</taxon>
        <taxon>Pseudomonadota</taxon>
        <taxon>Gammaproteobacteria</taxon>
        <taxon>Candidatus Kentrum</taxon>
    </lineage>
</organism>
<dbReference type="InterPro" id="IPR029060">
    <property type="entry name" value="PIN-like_dom_sf"/>
</dbReference>
<dbReference type="SUPFAM" id="SSF88723">
    <property type="entry name" value="PIN domain-like"/>
    <property type="match status" value="1"/>
</dbReference>
<dbReference type="EMBL" id="CAADFU010000072">
    <property type="protein sequence ID" value="VFK46394.1"/>
    <property type="molecule type" value="Genomic_DNA"/>
</dbReference>